<evidence type="ECO:0000313" key="2">
    <source>
        <dbReference type="EMBL" id="KAK3669999.1"/>
    </source>
</evidence>
<dbReference type="Proteomes" id="UP001274830">
    <property type="component" value="Unassembled WGS sequence"/>
</dbReference>
<evidence type="ECO:0000313" key="3">
    <source>
        <dbReference type="Proteomes" id="UP001274830"/>
    </source>
</evidence>
<protein>
    <submittedName>
        <fullName evidence="2">Uncharacterized protein</fullName>
    </submittedName>
</protein>
<name>A0AAE0WGB5_9PEZI</name>
<dbReference type="AlphaFoldDB" id="A0AAE0WGB5"/>
<feature type="region of interest" description="Disordered" evidence="1">
    <location>
        <begin position="506"/>
        <end position="528"/>
    </location>
</feature>
<feature type="region of interest" description="Disordered" evidence="1">
    <location>
        <begin position="59"/>
        <end position="88"/>
    </location>
</feature>
<reference evidence="2" key="1">
    <citation type="submission" date="2023-07" db="EMBL/GenBank/DDBJ databases">
        <title>Black Yeasts Isolated from many extreme environments.</title>
        <authorList>
            <person name="Coleine C."/>
            <person name="Stajich J.E."/>
            <person name="Selbmann L."/>
        </authorList>
    </citation>
    <scope>NUCLEOTIDE SEQUENCE</scope>
    <source>
        <strain evidence="2">CCFEE 5485</strain>
    </source>
</reference>
<accession>A0AAE0WGB5</accession>
<comment type="caution">
    <text evidence="2">The sequence shown here is derived from an EMBL/GenBank/DDBJ whole genome shotgun (WGS) entry which is preliminary data.</text>
</comment>
<sequence>MAQMANATTSKPSASDIAAYDDKQLDRYLEENGRAKVQCSTHAIQSRAVDLDQVAARLNTVSNNPKRSVRRTSPSPTPPLPAQEEQDLEDLQEEIDAYPALIKAGGRPPYPIHLLKDIFDHPQRYLADPHYRDIMTFWRSHVICEEERTLLCSGLLSRWGAFRRVQRIIRECDVKSEWTLIHAADWDTWETFVEHFGPKEGEWGFPEYAKRMNKRLVKYGFTQPFQLNSDLLQQDTLTTWIEYLGYEYWFYDQHASYVKRFQRVHDKAWKKLVDSDALRPGETIEVVCNIDSVFDRAAENERAKEARKYTTAALSAAEAALDKFSASHSLRQANARRLLATQAARDTAEEDYQLLMRRRDAITDFCQQTKRYRKAYDDAEHHGHLLRWILQQVLSLERQSSFVGSDKASAGCEPTSHVLEVTIAENVEEPQCFDTPCPAVCGGSALPLEEPLARPSAFACGKRKHSDCEVISVQRKSKRLKLTDQRHLSTTLATVASDAVPVALTTPESVTESGSGGQELENTTASRSLCSQLHRPLRRSARIADQRALLPRSMLKKIVKGAPAKIGKRIGLVSGSERTTSRAARKSTKKADVHRPHMKRCLIPVE</sequence>
<keyword evidence="3" id="KW-1185">Reference proteome</keyword>
<organism evidence="2 3">
    <name type="scientific">Recurvomyces mirabilis</name>
    <dbReference type="NCBI Taxonomy" id="574656"/>
    <lineage>
        <taxon>Eukaryota</taxon>
        <taxon>Fungi</taxon>
        <taxon>Dikarya</taxon>
        <taxon>Ascomycota</taxon>
        <taxon>Pezizomycotina</taxon>
        <taxon>Dothideomycetes</taxon>
        <taxon>Dothideomycetidae</taxon>
        <taxon>Mycosphaerellales</taxon>
        <taxon>Teratosphaeriaceae</taxon>
        <taxon>Recurvomyces</taxon>
    </lineage>
</organism>
<dbReference type="EMBL" id="JAUTXT010000065">
    <property type="protein sequence ID" value="KAK3669999.1"/>
    <property type="molecule type" value="Genomic_DNA"/>
</dbReference>
<proteinExistence type="predicted"/>
<gene>
    <name evidence="2" type="ORF">LTR78_010098</name>
</gene>
<evidence type="ECO:0000256" key="1">
    <source>
        <dbReference type="SAM" id="MobiDB-lite"/>
    </source>
</evidence>